<evidence type="ECO:0000313" key="12">
    <source>
        <dbReference type="EMBL" id="VED34599.1"/>
    </source>
</evidence>
<keyword evidence="6" id="KW-0812">Transmembrane</keyword>
<evidence type="ECO:0000256" key="9">
    <source>
        <dbReference type="ARBA" id="ARBA00022989"/>
    </source>
</evidence>
<dbReference type="GO" id="GO:0005524">
    <property type="term" value="F:ATP binding"/>
    <property type="evidence" value="ECO:0007669"/>
    <property type="project" value="UniProtKB-KW"/>
</dbReference>
<dbReference type="CDD" id="cd00082">
    <property type="entry name" value="HisKA"/>
    <property type="match status" value="1"/>
</dbReference>
<gene>
    <name evidence="12" type="primary">evgS_3</name>
    <name evidence="12" type="ORF">NCTC9702_01793</name>
</gene>
<evidence type="ECO:0000256" key="6">
    <source>
        <dbReference type="ARBA" id="ARBA00022692"/>
    </source>
</evidence>
<dbReference type="Proteomes" id="UP000277930">
    <property type="component" value="Chromosome 1"/>
</dbReference>
<keyword evidence="10" id="KW-0472">Membrane</keyword>
<dbReference type="InterPro" id="IPR003594">
    <property type="entry name" value="HATPase_dom"/>
</dbReference>
<dbReference type="PANTHER" id="PTHR43719">
    <property type="entry name" value="TWO-COMPONENT HISTIDINE KINASE"/>
    <property type="match status" value="1"/>
</dbReference>
<evidence type="ECO:0000256" key="4">
    <source>
        <dbReference type="ARBA" id="ARBA00022519"/>
    </source>
</evidence>
<evidence type="ECO:0000256" key="3">
    <source>
        <dbReference type="ARBA" id="ARBA00022475"/>
    </source>
</evidence>
<evidence type="ECO:0000256" key="5">
    <source>
        <dbReference type="ARBA" id="ARBA00022553"/>
    </source>
</evidence>
<protein>
    <recommendedName>
        <fullName evidence="2">histidine kinase</fullName>
        <ecNumber evidence="2">2.7.13.3</ecNumber>
    </recommendedName>
</protein>
<proteinExistence type="predicted"/>
<evidence type="ECO:0000256" key="2">
    <source>
        <dbReference type="ARBA" id="ARBA00012438"/>
    </source>
</evidence>
<keyword evidence="3" id="KW-1003">Cell membrane</keyword>
<keyword evidence="7" id="KW-0547">Nucleotide-binding</keyword>
<keyword evidence="5" id="KW-0597">Phosphoprotein</keyword>
<dbReference type="InterPro" id="IPR036097">
    <property type="entry name" value="HisK_dim/P_sf"/>
</dbReference>
<keyword evidence="12" id="KW-0808">Transferase</keyword>
<dbReference type="PANTHER" id="PTHR43719:SF28">
    <property type="entry name" value="PEROXIDE STRESS-ACTIVATED HISTIDINE KINASE MAK1-RELATED"/>
    <property type="match status" value="1"/>
</dbReference>
<evidence type="ECO:0000259" key="11">
    <source>
        <dbReference type="PROSITE" id="PS50109"/>
    </source>
</evidence>
<dbReference type="FunFam" id="1.10.287.130:FF:000080">
    <property type="entry name" value="Sensor histidine kinase/response regulator EvgS"/>
    <property type="match status" value="1"/>
</dbReference>
<dbReference type="EC" id="2.7.13.3" evidence="2"/>
<evidence type="ECO:0000256" key="10">
    <source>
        <dbReference type="ARBA" id="ARBA00023136"/>
    </source>
</evidence>
<feature type="domain" description="Histidine kinase" evidence="11">
    <location>
        <begin position="101"/>
        <end position="268"/>
    </location>
</feature>
<dbReference type="InterPro" id="IPR050956">
    <property type="entry name" value="2C_system_His_kinase"/>
</dbReference>
<dbReference type="SMART" id="SM00388">
    <property type="entry name" value="HisKA"/>
    <property type="match status" value="1"/>
</dbReference>
<dbReference type="InterPro" id="IPR036890">
    <property type="entry name" value="HATPase_C_sf"/>
</dbReference>
<evidence type="ECO:0000256" key="7">
    <source>
        <dbReference type="ARBA" id="ARBA00022741"/>
    </source>
</evidence>
<organism evidence="12 13">
    <name type="scientific">Escherichia coli</name>
    <dbReference type="NCBI Taxonomy" id="562"/>
    <lineage>
        <taxon>Bacteria</taxon>
        <taxon>Pseudomonadati</taxon>
        <taxon>Pseudomonadota</taxon>
        <taxon>Gammaproteobacteria</taxon>
        <taxon>Enterobacterales</taxon>
        <taxon>Enterobacteriaceae</taxon>
        <taxon>Escherichia</taxon>
    </lineage>
</organism>
<dbReference type="InterPro" id="IPR005467">
    <property type="entry name" value="His_kinase_dom"/>
</dbReference>
<name>A0A447XU63_ECOLX</name>
<keyword evidence="8" id="KW-0067">ATP-binding</keyword>
<evidence type="ECO:0000256" key="1">
    <source>
        <dbReference type="ARBA" id="ARBA00000085"/>
    </source>
</evidence>
<dbReference type="InterPro" id="IPR003661">
    <property type="entry name" value="HisK_dim/P_dom"/>
</dbReference>
<accession>A0A447XU63</accession>
<dbReference type="Pfam" id="PF02518">
    <property type="entry name" value="HATPase_c"/>
    <property type="match status" value="1"/>
</dbReference>
<dbReference type="GO" id="GO:0000155">
    <property type="term" value="F:phosphorelay sensor kinase activity"/>
    <property type="evidence" value="ECO:0007669"/>
    <property type="project" value="InterPro"/>
</dbReference>
<keyword evidence="4" id="KW-0997">Cell inner membrane</keyword>
<dbReference type="Gene3D" id="1.10.287.130">
    <property type="match status" value="1"/>
</dbReference>
<dbReference type="SUPFAM" id="SSF47384">
    <property type="entry name" value="Homodimeric domain of signal transducing histidine kinase"/>
    <property type="match status" value="1"/>
</dbReference>
<dbReference type="EMBL" id="LR134246">
    <property type="protein sequence ID" value="VED34599.1"/>
    <property type="molecule type" value="Genomic_DNA"/>
</dbReference>
<comment type="catalytic activity">
    <reaction evidence="1">
        <text>ATP + protein L-histidine = ADP + protein N-phospho-L-histidine.</text>
        <dbReference type="EC" id="2.7.13.3"/>
    </reaction>
</comment>
<dbReference type="AlphaFoldDB" id="A0A447XU63"/>
<evidence type="ECO:0000256" key="8">
    <source>
        <dbReference type="ARBA" id="ARBA00022840"/>
    </source>
</evidence>
<evidence type="ECO:0000313" key="13">
    <source>
        <dbReference type="Proteomes" id="UP000277930"/>
    </source>
</evidence>
<dbReference type="Gene3D" id="3.30.565.10">
    <property type="entry name" value="Histidine kinase-like ATPase, C-terminal domain"/>
    <property type="match status" value="1"/>
</dbReference>
<dbReference type="SUPFAM" id="SSF55874">
    <property type="entry name" value="ATPase domain of HSP90 chaperone/DNA topoisomerase II/histidine kinase"/>
    <property type="match status" value="1"/>
</dbReference>
<sequence>MLPLENSESPFKDFFLIRMKSQQKRKKIEQYTHRYLKLIMASRKDALITGIHYAICQPAIMLFIFCGWQDITETRDLIHALEVERNKAINATVAKSQFLATMSHEIRTPISSIMGFLELLSGSGLSKEQRVEAISLAYATGQSLLGLIGEILDVDKIESGNYQLQPQWVDIPTLVQNTCHSFGAIAASKSIALSCSSTFPEHYQVKIDPQAFKQVLSNLLSNALKFTTEGAVKITTSLGDIDDNHAVIKMTIMDSGSGLSAGRTTTTV</sequence>
<keyword evidence="9" id="KW-1133">Transmembrane helix</keyword>
<dbReference type="Pfam" id="PF00512">
    <property type="entry name" value="HisKA"/>
    <property type="match status" value="1"/>
</dbReference>
<reference evidence="12 13" key="1">
    <citation type="submission" date="2018-12" db="EMBL/GenBank/DDBJ databases">
        <authorList>
            <consortium name="Pathogen Informatics"/>
        </authorList>
    </citation>
    <scope>NUCLEOTIDE SEQUENCE [LARGE SCALE GENOMIC DNA]</scope>
    <source>
        <strain evidence="12 13">NCTC9702</strain>
    </source>
</reference>
<dbReference type="PROSITE" id="PS50109">
    <property type="entry name" value="HIS_KIN"/>
    <property type="match status" value="1"/>
</dbReference>